<reference evidence="3 4" key="1">
    <citation type="submission" date="2024-02" db="EMBL/GenBank/DDBJ databases">
        <title>High-quality chromosome-scale genome assembly of Pensacola bahiagrass (Paspalum notatum Flugge var. saurae).</title>
        <authorList>
            <person name="Vega J.M."/>
            <person name="Podio M."/>
            <person name="Orjuela J."/>
            <person name="Siena L.A."/>
            <person name="Pessino S.C."/>
            <person name="Combes M.C."/>
            <person name="Mariac C."/>
            <person name="Albertini E."/>
            <person name="Pupilli F."/>
            <person name="Ortiz J.P.A."/>
            <person name="Leblanc O."/>
        </authorList>
    </citation>
    <scope>NUCLEOTIDE SEQUENCE [LARGE SCALE GENOMIC DNA]</scope>
    <source>
        <strain evidence="3">R1</strain>
        <tissue evidence="3">Leaf</tissue>
    </source>
</reference>
<feature type="compositionally biased region" description="Basic and acidic residues" evidence="1">
    <location>
        <begin position="32"/>
        <end position="52"/>
    </location>
</feature>
<dbReference type="EMBL" id="CP144752">
    <property type="protein sequence ID" value="WVZ90835.1"/>
    <property type="molecule type" value="Genomic_DNA"/>
</dbReference>
<keyword evidence="4" id="KW-1185">Reference proteome</keyword>
<gene>
    <name evidence="2" type="ORF">U9M48_037095</name>
    <name evidence="3" type="ORF">U9M48_037110</name>
</gene>
<evidence type="ECO:0000313" key="4">
    <source>
        <dbReference type="Proteomes" id="UP001341281"/>
    </source>
</evidence>
<organism evidence="3 4">
    <name type="scientific">Paspalum notatum var. saurae</name>
    <dbReference type="NCBI Taxonomy" id="547442"/>
    <lineage>
        <taxon>Eukaryota</taxon>
        <taxon>Viridiplantae</taxon>
        <taxon>Streptophyta</taxon>
        <taxon>Embryophyta</taxon>
        <taxon>Tracheophyta</taxon>
        <taxon>Spermatophyta</taxon>
        <taxon>Magnoliopsida</taxon>
        <taxon>Liliopsida</taxon>
        <taxon>Poales</taxon>
        <taxon>Poaceae</taxon>
        <taxon>PACMAD clade</taxon>
        <taxon>Panicoideae</taxon>
        <taxon>Andropogonodae</taxon>
        <taxon>Paspaleae</taxon>
        <taxon>Paspalinae</taxon>
        <taxon>Paspalum</taxon>
    </lineage>
</organism>
<feature type="region of interest" description="Disordered" evidence="1">
    <location>
        <begin position="31"/>
        <end position="88"/>
    </location>
</feature>
<sequence>MANGERPGEGHLWGLQFDHGAIRYGDVFQAVNRERQPHEEEGRRAAEPKNQENDPEDPEYLPEENADDQDSGDDEPDNIITRDDWYED</sequence>
<dbReference type="AlphaFoldDB" id="A0AAQ3XAQ8"/>
<evidence type="ECO:0000313" key="2">
    <source>
        <dbReference type="EMBL" id="WVZ90835.1"/>
    </source>
</evidence>
<evidence type="ECO:0000313" key="3">
    <source>
        <dbReference type="EMBL" id="WVZ90851.1"/>
    </source>
</evidence>
<feature type="compositionally biased region" description="Acidic residues" evidence="1">
    <location>
        <begin position="53"/>
        <end position="77"/>
    </location>
</feature>
<proteinExistence type="predicted"/>
<accession>A0AAQ3XAQ8</accession>
<name>A0AAQ3XAQ8_PASNO</name>
<evidence type="ECO:0000256" key="1">
    <source>
        <dbReference type="SAM" id="MobiDB-lite"/>
    </source>
</evidence>
<dbReference type="Proteomes" id="UP001341281">
    <property type="component" value="Chromosome 08"/>
</dbReference>
<protein>
    <submittedName>
        <fullName evidence="3">Uncharacterized protein</fullName>
    </submittedName>
</protein>
<dbReference type="EMBL" id="CP144752">
    <property type="protein sequence ID" value="WVZ90851.1"/>
    <property type="molecule type" value="Genomic_DNA"/>
</dbReference>